<feature type="region of interest" description="Disordered" evidence="1">
    <location>
        <begin position="115"/>
        <end position="148"/>
    </location>
</feature>
<organism evidence="2 3">
    <name type="scientific">Meloidogyne graminicola</name>
    <dbReference type="NCBI Taxonomy" id="189291"/>
    <lineage>
        <taxon>Eukaryota</taxon>
        <taxon>Metazoa</taxon>
        <taxon>Ecdysozoa</taxon>
        <taxon>Nematoda</taxon>
        <taxon>Chromadorea</taxon>
        <taxon>Rhabditida</taxon>
        <taxon>Tylenchina</taxon>
        <taxon>Tylenchomorpha</taxon>
        <taxon>Tylenchoidea</taxon>
        <taxon>Meloidogynidae</taxon>
        <taxon>Meloidogyninae</taxon>
        <taxon>Meloidogyne</taxon>
    </lineage>
</organism>
<evidence type="ECO:0000313" key="2">
    <source>
        <dbReference type="EMBL" id="KAF7632482.1"/>
    </source>
</evidence>
<feature type="compositionally biased region" description="Basic residues" evidence="1">
    <location>
        <begin position="119"/>
        <end position="134"/>
    </location>
</feature>
<dbReference type="Proteomes" id="UP000605970">
    <property type="component" value="Unassembled WGS sequence"/>
</dbReference>
<name>A0A8S9ZGP7_9BILA</name>
<evidence type="ECO:0000256" key="1">
    <source>
        <dbReference type="SAM" id="MobiDB-lite"/>
    </source>
</evidence>
<keyword evidence="3" id="KW-1185">Reference proteome</keyword>
<gene>
    <name evidence="2" type="ORF">Mgra_00008082</name>
</gene>
<proteinExistence type="predicted"/>
<protein>
    <submittedName>
        <fullName evidence="2">Uncharacterized protein</fullName>
    </submittedName>
</protein>
<dbReference type="AlphaFoldDB" id="A0A8S9ZGP7"/>
<evidence type="ECO:0000313" key="3">
    <source>
        <dbReference type="Proteomes" id="UP000605970"/>
    </source>
</evidence>
<accession>A0A8S9ZGP7</accession>
<comment type="caution">
    <text evidence="2">The sequence shown here is derived from an EMBL/GenBank/DDBJ whole genome shotgun (WGS) entry which is preliminary data.</text>
</comment>
<reference evidence="2" key="1">
    <citation type="journal article" date="2020" name="Ecol. Evol.">
        <title>Genome structure and content of the rice root-knot nematode (Meloidogyne graminicola).</title>
        <authorList>
            <person name="Phan N.T."/>
            <person name="Danchin E.G.J."/>
            <person name="Klopp C."/>
            <person name="Perfus-Barbeoch L."/>
            <person name="Kozlowski D.K."/>
            <person name="Koutsovoulos G.D."/>
            <person name="Lopez-Roques C."/>
            <person name="Bouchez O."/>
            <person name="Zahm M."/>
            <person name="Besnard G."/>
            <person name="Bellafiore S."/>
        </authorList>
    </citation>
    <scope>NUCLEOTIDE SEQUENCE</scope>
    <source>
        <strain evidence="2">VN-18</strain>
    </source>
</reference>
<dbReference type="EMBL" id="JABEBT010000101">
    <property type="protein sequence ID" value="KAF7632482.1"/>
    <property type="molecule type" value="Genomic_DNA"/>
</dbReference>
<sequence length="148" mass="17543">MKKCNMGYGNEEFNQINEDQKSLFASKIDLLEKECSKQIKELWDNKKYNLKVIEETEAIRKKFAKKMEEEKIKNEKIKEIRNNSKFADHKLSEENKASILKFIQHPIMTPVMKALVSNKKPRSDKRQQNKKGKNLKQNMKNLKLSDQK</sequence>